<sequence length="75" mass="8557">MNSVFFGILKKLVVLKQTFNDRSERPYTSKNSREISIFAELIKRTGKDIQGLSLILSVIRAFATRGELDIAKRLN</sequence>
<organism evidence="1 2">
    <name type="scientific">Musa troglodytarum</name>
    <name type="common">fe'i banana</name>
    <dbReference type="NCBI Taxonomy" id="320322"/>
    <lineage>
        <taxon>Eukaryota</taxon>
        <taxon>Viridiplantae</taxon>
        <taxon>Streptophyta</taxon>
        <taxon>Embryophyta</taxon>
        <taxon>Tracheophyta</taxon>
        <taxon>Spermatophyta</taxon>
        <taxon>Magnoliopsida</taxon>
        <taxon>Liliopsida</taxon>
        <taxon>Zingiberales</taxon>
        <taxon>Musaceae</taxon>
        <taxon>Musa</taxon>
    </lineage>
</organism>
<keyword evidence="2" id="KW-1185">Reference proteome</keyword>
<gene>
    <name evidence="1" type="ORF">MUK42_06045</name>
</gene>
<dbReference type="AlphaFoldDB" id="A0A9E7I2U5"/>
<evidence type="ECO:0000313" key="2">
    <source>
        <dbReference type="Proteomes" id="UP001055439"/>
    </source>
</evidence>
<proteinExistence type="predicted"/>
<dbReference type="Proteomes" id="UP001055439">
    <property type="component" value="Chromosome 8"/>
</dbReference>
<feature type="non-terminal residue" evidence="1">
    <location>
        <position position="75"/>
    </location>
</feature>
<dbReference type="EMBL" id="CP097510">
    <property type="protein sequence ID" value="URE40452.1"/>
    <property type="molecule type" value="Genomic_DNA"/>
</dbReference>
<evidence type="ECO:0000313" key="1">
    <source>
        <dbReference type="EMBL" id="URE40452.1"/>
    </source>
</evidence>
<reference evidence="1" key="1">
    <citation type="submission" date="2022-05" db="EMBL/GenBank/DDBJ databases">
        <title>The Musa troglodytarum L. genome provides insights into the mechanism of non-climacteric behaviour and enrichment of carotenoids.</title>
        <authorList>
            <person name="Wang J."/>
        </authorList>
    </citation>
    <scope>NUCLEOTIDE SEQUENCE</scope>
    <source>
        <tissue evidence="1">Leaf</tissue>
    </source>
</reference>
<accession>A0A9E7I2U5</accession>
<protein>
    <submittedName>
        <fullName evidence="1">Uncharacterized protein</fullName>
    </submittedName>
</protein>
<name>A0A9E7I2U5_9LILI</name>